<name>A0A975P8X5_9RHOB</name>
<protein>
    <submittedName>
        <fullName evidence="1">Molybdopterin guanine dinucleotide synthesis</fullName>
    </submittedName>
</protein>
<proteinExistence type="predicted"/>
<dbReference type="Proteomes" id="UP000679352">
    <property type="component" value="Chromosome"/>
</dbReference>
<dbReference type="RefSeq" id="WP_215503738.1">
    <property type="nucleotide sequence ID" value="NZ_CP076361.1"/>
</dbReference>
<keyword evidence="2" id="KW-1185">Reference proteome</keyword>
<evidence type="ECO:0000313" key="1">
    <source>
        <dbReference type="EMBL" id="QWK91547.1"/>
    </source>
</evidence>
<organism evidence="1 2">
    <name type="scientific">Gemmobacter fulvus</name>
    <dbReference type="NCBI Taxonomy" id="2840474"/>
    <lineage>
        <taxon>Bacteria</taxon>
        <taxon>Pseudomonadati</taxon>
        <taxon>Pseudomonadota</taxon>
        <taxon>Alphaproteobacteria</taxon>
        <taxon>Rhodobacterales</taxon>
        <taxon>Paracoccaceae</taxon>
        <taxon>Gemmobacter</taxon>
    </lineage>
</organism>
<dbReference type="KEGG" id="gfu:KM031_06615"/>
<accession>A0A975P8X5</accession>
<reference evidence="1" key="1">
    <citation type="submission" date="2021-06" db="EMBL/GenBank/DDBJ databases">
        <title>Direct submission.</title>
        <authorList>
            <person name="Lee C.-S."/>
            <person name="Jin L."/>
        </authorList>
    </citation>
    <scope>NUCLEOTIDE SEQUENCE</scope>
    <source>
        <strain evidence="1">Con5</strain>
    </source>
</reference>
<sequence length="282" mass="30324">MTPFPHIAVVDWSAASQPSPAREAADAIWIGICGPDGETTQYHRTRAGAEAALTALCATGRWLIGFDFPMGYPAGFAARLTGHAAASAVWHWLADQISDGPDNRNNRFAIAAAINRQFGGGPFWGRPATLDLPDLPPRKTVDYARLGLPERRRVEQAVPRAQPVWKLFTTGSVGSQSLMGLPMIARLAPRPGISVWPFHPPARVVLTEVYPSLLGHRITEAMAQGETIKDRAQVRLLARALWQLSHSGQLAALLADAPDSVCQEEGWILGAGHAAALQRAAA</sequence>
<gene>
    <name evidence="1" type="ORF">KM031_06615</name>
</gene>
<evidence type="ECO:0000313" key="2">
    <source>
        <dbReference type="Proteomes" id="UP000679352"/>
    </source>
</evidence>
<dbReference type="AlphaFoldDB" id="A0A975P8X5"/>
<dbReference type="EMBL" id="CP076361">
    <property type="protein sequence ID" value="QWK91547.1"/>
    <property type="molecule type" value="Genomic_DNA"/>
</dbReference>